<name>A0A8S1WZX6_PAROT</name>
<dbReference type="EMBL" id="CAJJDP010000106">
    <property type="protein sequence ID" value="CAD8194171.1"/>
    <property type="molecule type" value="Genomic_DNA"/>
</dbReference>
<evidence type="ECO:0000313" key="2">
    <source>
        <dbReference type="Proteomes" id="UP000683925"/>
    </source>
</evidence>
<accession>A0A8S1WZX6</accession>
<keyword evidence="2" id="KW-1185">Reference proteome</keyword>
<gene>
    <name evidence="1" type="ORF">POCTA_138.1.T1060097</name>
</gene>
<dbReference type="AlphaFoldDB" id="A0A8S1WZX6"/>
<evidence type="ECO:0000313" key="1">
    <source>
        <dbReference type="EMBL" id="CAD8194171.1"/>
    </source>
</evidence>
<protein>
    <submittedName>
        <fullName evidence="1">Uncharacterized protein</fullName>
    </submittedName>
</protein>
<reference evidence="1" key="1">
    <citation type="submission" date="2021-01" db="EMBL/GenBank/DDBJ databases">
        <authorList>
            <consortium name="Genoscope - CEA"/>
            <person name="William W."/>
        </authorList>
    </citation>
    <scope>NUCLEOTIDE SEQUENCE</scope>
</reference>
<organism evidence="1 2">
    <name type="scientific">Paramecium octaurelia</name>
    <dbReference type="NCBI Taxonomy" id="43137"/>
    <lineage>
        <taxon>Eukaryota</taxon>
        <taxon>Sar</taxon>
        <taxon>Alveolata</taxon>
        <taxon>Ciliophora</taxon>
        <taxon>Intramacronucleata</taxon>
        <taxon>Oligohymenophorea</taxon>
        <taxon>Peniculida</taxon>
        <taxon>Parameciidae</taxon>
        <taxon>Paramecium</taxon>
    </lineage>
</organism>
<proteinExistence type="predicted"/>
<sequence>MSSTHQKQEIPLIMDSFCQSYPDIDDVNYEFSPQRLGNLTLTNYSPMLELIDQRSQYQYSGEQQYTQEYQHYDVQPQVCNGFCRTNAEHCPSCNSIKKRSIRKIKPNLDPSIRKNFPKLLGNHFLAHLEQIPAWKLPDPIELFKQDELKKKRSKKQLSFAIEDFRKLCLASQESKAFFIDFLQFKFPVRLIHSNKFTQIEPVNDLISNAIVGACNPEQWKGNMQIAKQQ</sequence>
<comment type="caution">
    <text evidence="1">The sequence shown here is derived from an EMBL/GenBank/DDBJ whole genome shotgun (WGS) entry which is preliminary data.</text>
</comment>
<dbReference type="Proteomes" id="UP000683925">
    <property type="component" value="Unassembled WGS sequence"/>
</dbReference>
<dbReference type="OrthoDB" id="312902at2759"/>